<dbReference type="OrthoDB" id="6161495at2759"/>
<sequence length="271" mass="30221">MDHYYNANVMRRTLRARFIQTKVNTRGQVIEALEGTLVTRDLVAIYKTGEGAEWYLTFATDSQTEKFGDGQRRGLTNDSGAVYFDRIDRRVVKFRIHWFPLHLRKELVLEWLERYGTAIQLEEERDGIQPASSGHSFRQTACLPKVWSERTPEESACPQNGSNTRKSYAESARAGLEDGSGESTRLSVDVPCTSSSEGSTGLSDVLSSSEGSPVRPDGLTTSSGEGTQPSADVLTAVKVLGRTDVLKAVKIRPRIEVLTRWTCREDQEEGR</sequence>
<proteinExistence type="predicted"/>
<feature type="compositionally biased region" description="Polar residues" evidence="1">
    <location>
        <begin position="181"/>
        <end position="211"/>
    </location>
</feature>
<organism evidence="2 3">
    <name type="scientific">Mytilus edulis</name>
    <name type="common">Blue mussel</name>
    <dbReference type="NCBI Taxonomy" id="6550"/>
    <lineage>
        <taxon>Eukaryota</taxon>
        <taxon>Metazoa</taxon>
        <taxon>Spiralia</taxon>
        <taxon>Lophotrochozoa</taxon>
        <taxon>Mollusca</taxon>
        <taxon>Bivalvia</taxon>
        <taxon>Autobranchia</taxon>
        <taxon>Pteriomorphia</taxon>
        <taxon>Mytilida</taxon>
        <taxon>Mytiloidea</taxon>
        <taxon>Mytilidae</taxon>
        <taxon>Mytilinae</taxon>
        <taxon>Mytilus</taxon>
    </lineage>
</organism>
<reference evidence="2" key="1">
    <citation type="submission" date="2021-03" db="EMBL/GenBank/DDBJ databases">
        <authorList>
            <person name="Bekaert M."/>
        </authorList>
    </citation>
    <scope>NUCLEOTIDE SEQUENCE</scope>
</reference>
<protein>
    <submittedName>
        <fullName evidence="2">Uncharacterized protein</fullName>
    </submittedName>
</protein>
<evidence type="ECO:0000256" key="1">
    <source>
        <dbReference type="SAM" id="MobiDB-lite"/>
    </source>
</evidence>
<feature type="compositionally biased region" description="Polar residues" evidence="1">
    <location>
        <begin position="157"/>
        <end position="166"/>
    </location>
</feature>
<name>A0A8S3UUV5_MYTED</name>
<evidence type="ECO:0000313" key="2">
    <source>
        <dbReference type="EMBL" id="CAG2245033.1"/>
    </source>
</evidence>
<feature type="region of interest" description="Disordered" evidence="1">
    <location>
        <begin position="148"/>
        <end position="229"/>
    </location>
</feature>
<feature type="compositionally biased region" description="Polar residues" evidence="1">
    <location>
        <begin position="219"/>
        <end position="229"/>
    </location>
</feature>
<evidence type="ECO:0000313" key="3">
    <source>
        <dbReference type="Proteomes" id="UP000683360"/>
    </source>
</evidence>
<gene>
    <name evidence="2" type="ORF">MEDL_57070</name>
</gene>
<dbReference type="Proteomes" id="UP000683360">
    <property type="component" value="Unassembled WGS sequence"/>
</dbReference>
<comment type="caution">
    <text evidence="2">The sequence shown here is derived from an EMBL/GenBank/DDBJ whole genome shotgun (WGS) entry which is preliminary data.</text>
</comment>
<dbReference type="EMBL" id="CAJPWZ010002756">
    <property type="protein sequence ID" value="CAG2245033.1"/>
    <property type="molecule type" value="Genomic_DNA"/>
</dbReference>
<keyword evidence="3" id="KW-1185">Reference proteome</keyword>
<accession>A0A8S3UUV5</accession>
<dbReference type="AlphaFoldDB" id="A0A8S3UUV5"/>